<dbReference type="PANTHER" id="PTHR35535">
    <property type="entry name" value="HEAT SHOCK PROTEIN HSLJ"/>
    <property type="match status" value="1"/>
</dbReference>
<feature type="chain" id="PRO_5047218669" evidence="2">
    <location>
        <begin position="20"/>
        <end position="258"/>
    </location>
</feature>
<sequence>MRYTAFLMAVLLLTAACGRKVTPVGDSTPTGDDLRGLTFTASTGTEQGRPRALVAGTTVQVRFTDDGRLVVSGGCNTLSGPVDAGEGRLTVTDPSVTEMACDPERTGQDEFLVDLFTGNPAWRLDGDTLVIGSPDDNLRLVQERAVPLAGAVWRVDTLIRDTTAGAAPAGVTATFVFTGSEVAITGLCNLTAAEYRTTDQKIVFIPGPVTRKACEPDVMALEEAVLAVLDGEVAYALDARTLTLSKGSRGLRLIAEPR</sequence>
<dbReference type="Proteomes" id="UP001268819">
    <property type="component" value="Unassembled WGS sequence"/>
</dbReference>
<accession>A0ABU1PSQ0</accession>
<dbReference type="InterPro" id="IPR053147">
    <property type="entry name" value="Hsp_HslJ-like"/>
</dbReference>
<keyword evidence="4" id="KW-0346">Stress response</keyword>
<evidence type="ECO:0000313" key="5">
    <source>
        <dbReference type="Proteomes" id="UP001268819"/>
    </source>
</evidence>
<dbReference type="RefSeq" id="WP_310306592.1">
    <property type="nucleotide sequence ID" value="NZ_BAAAXB010000001.1"/>
</dbReference>
<evidence type="ECO:0000259" key="3">
    <source>
        <dbReference type="Pfam" id="PF03724"/>
    </source>
</evidence>
<feature type="domain" description="DUF306" evidence="3">
    <location>
        <begin position="55"/>
        <end position="136"/>
    </location>
</feature>
<name>A0ABU1PSQ0_9PSEU</name>
<evidence type="ECO:0000313" key="4">
    <source>
        <dbReference type="EMBL" id="MDR6593678.1"/>
    </source>
</evidence>
<keyword evidence="5" id="KW-1185">Reference proteome</keyword>
<dbReference type="InterPro" id="IPR038670">
    <property type="entry name" value="HslJ-like_sf"/>
</dbReference>
<dbReference type="PROSITE" id="PS51257">
    <property type="entry name" value="PROKAR_LIPOPROTEIN"/>
    <property type="match status" value="1"/>
</dbReference>
<proteinExistence type="predicted"/>
<feature type="domain" description="DUF306" evidence="3">
    <location>
        <begin position="147"/>
        <end position="249"/>
    </location>
</feature>
<dbReference type="SUPFAM" id="SSF82171">
    <property type="entry name" value="DPP6 N-terminal domain-like"/>
    <property type="match status" value="1"/>
</dbReference>
<dbReference type="Pfam" id="PF03724">
    <property type="entry name" value="META"/>
    <property type="match status" value="2"/>
</dbReference>
<comment type="caution">
    <text evidence="4">The sequence shown here is derived from an EMBL/GenBank/DDBJ whole genome shotgun (WGS) entry which is preliminary data.</text>
</comment>
<dbReference type="EMBL" id="JAVDSG010000001">
    <property type="protein sequence ID" value="MDR6593678.1"/>
    <property type="molecule type" value="Genomic_DNA"/>
</dbReference>
<evidence type="ECO:0000256" key="2">
    <source>
        <dbReference type="SAM" id="SignalP"/>
    </source>
</evidence>
<dbReference type="PANTHER" id="PTHR35535:SF2">
    <property type="entry name" value="DUF306 DOMAIN-CONTAINING PROTEIN"/>
    <property type="match status" value="1"/>
</dbReference>
<feature type="signal peptide" evidence="2">
    <location>
        <begin position="1"/>
        <end position="19"/>
    </location>
</feature>
<feature type="region of interest" description="Disordered" evidence="1">
    <location>
        <begin position="24"/>
        <end position="48"/>
    </location>
</feature>
<dbReference type="InterPro" id="IPR005184">
    <property type="entry name" value="DUF306_Meta_HslJ"/>
</dbReference>
<dbReference type="Gene3D" id="2.40.128.270">
    <property type="match status" value="2"/>
</dbReference>
<gene>
    <name evidence="4" type="ORF">J2S66_002062</name>
</gene>
<evidence type="ECO:0000256" key="1">
    <source>
        <dbReference type="SAM" id="MobiDB-lite"/>
    </source>
</evidence>
<organism evidence="4 5">
    <name type="scientific">Saccharothrix longispora</name>
    <dbReference type="NCBI Taxonomy" id="33920"/>
    <lineage>
        <taxon>Bacteria</taxon>
        <taxon>Bacillati</taxon>
        <taxon>Actinomycetota</taxon>
        <taxon>Actinomycetes</taxon>
        <taxon>Pseudonocardiales</taxon>
        <taxon>Pseudonocardiaceae</taxon>
        <taxon>Saccharothrix</taxon>
    </lineage>
</organism>
<reference evidence="4 5" key="1">
    <citation type="submission" date="2023-07" db="EMBL/GenBank/DDBJ databases">
        <title>Sequencing the genomes of 1000 actinobacteria strains.</title>
        <authorList>
            <person name="Klenk H.-P."/>
        </authorList>
    </citation>
    <scope>NUCLEOTIDE SEQUENCE [LARGE SCALE GENOMIC DNA]</scope>
    <source>
        <strain evidence="4 5">DSM 43749</strain>
    </source>
</reference>
<protein>
    <submittedName>
        <fullName evidence="4">Heat shock protein HslJ</fullName>
    </submittedName>
</protein>
<keyword evidence="2" id="KW-0732">Signal</keyword>